<proteinExistence type="predicted"/>
<protein>
    <submittedName>
        <fullName evidence="2">Uncharacterized protein</fullName>
    </submittedName>
</protein>
<dbReference type="KEGG" id="lhi:JP39_05680"/>
<organism evidence="2 3">
    <name type="scientific">Companilactobacillus heilongjiangensis</name>
    <dbReference type="NCBI Taxonomy" id="1074467"/>
    <lineage>
        <taxon>Bacteria</taxon>
        <taxon>Bacillati</taxon>
        <taxon>Bacillota</taxon>
        <taxon>Bacilli</taxon>
        <taxon>Lactobacillales</taxon>
        <taxon>Lactobacillaceae</taxon>
        <taxon>Companilactobacillus</taxon>
    </lineage>
</organism>
<reference evidence="2 3" key="1">
    <citation type="submission" date="2015-08" db="EMBL/GenBank/DDBJ databases">
        <title>Genomic sequence of Lactobacillus heilongjiangensis DSM 28069, isolated from Chinese traditional pickle.</title>
        <authorList>
            <person name="Jiang X."/>
            <person name="Zheng B."/>
            <person name="Cheng H."/>
        </authorList>
    </citation>
    <scope>NUCLEOTIDE SEQUENCE [LARGE SCALE GENOMIC DNA]</scope>
    <source>
        <strain evidence="2 3">DSM 28069</strain>
    </source>
</reference>
<feature type="compositionally biased region" description="Polar residues" evidence="1">
    <location>
        <begin position="213"/>
        <end position="222"/>
    </location>
</feature>
<dbReference type="AlphaFoldDB" id="A0A0K2LC64"/>
<keyword evidence="3" id="KW-1185">Reference proteome</keyword>
<evidence type="ECO:0000256" key="1">
    <source>
        <dbReference type="SAM" id="MobiDB-lite"/>
    </source>
</evidence>
<evidence type="ECO:0000313" key="3">
    <source>
        <dbReference type="Proteomes" id="UP000061546"/>
    </source>
</evidence>
<gene>
    <name evidence="2" type="ORF">JP39_05680</name>
</gene>
<sequence>MTGIAALALFAVFTTYYVSNVRSKKIVNEEVISKHKVKQPKEFIDKRTAEQVNRKFYSHEKIQAGAQMDFVGYPSTFSKMVNSGQLTIVGQVTGSNSFVSNDLPHTIADVGVQKVLHGDSSQKNKIIRVMFLGGNIATENTSDKVVTVEYSEDRLPRAGEKIAMILSKAESGTNNIPGEFWLTQFAHKSVFFQDKDGQYRRTPEAKSIGGGTSDSNWSQNDFNAKDDKKMNDGMNKLINSKQ</sequence>
<evidence type="ECO:0000313" key="2">
    <source>
        <dbReference type="EMBL" id="ALB28891.1"/>
    </source>
</evidence>
<dbReference type="Proteomes" id="UP000061546">
    <property type="component" value="Chromosome"/>
</dbReference>
<accession>A0A0K2LC64</accession>
<dbReference type="EMBL" id="CP012559">
    <property type="protein sequence ID" value="ALB28891.1"/>
    <property type="molecule type" value="Genomic_DNA"/>
</dbReference>
<feature type="region of interest" description="Disordered" evidence="1">
    <location>
        <begin position="201"/>
        <end position="242"/>
    </location>
</feature>
<name>A0A0K2LC64_9LACO</name>